<feature type="region of interest" description="Disordered" evidence="6">
    <location>
        <begin position="162"/>
        <end position="185"/>
    </location>
</feature>
<dbReference type="Proteomes" id="UP001295423">
    <property type="component" value="Unassembled WGS sequence"/>
</dbReference>
<name>A0AAD2JPT2_9STRA</name>
<dbReference type="InterPro" id="IPR027417">
    <property type="entry name" value="P-loop_NTPase"/>
</dbReference>
<feature type="compositionally biased region" description="Polar residues" evidence="6">
    <location>
        <begin position="14"/>
        <end position="23"/>
    </location>
</feature>
<evidence type="ECO:0000256" key="3">
    <source>
        <dbReference type="ARBA" id="ARBA00022806"/>
    </source>
</evidence>
<protein>
    <recommendedName>
        <fullName evidence="7">UvrD-like helicase ATP-binding domain-containing protein</fullName>
    </recommendedName>
</protein>
<keyword evidence="4 5" id="KW-0067">ATP-binding</keyword>
<feature type="region of interest" description="Disordered" evidence="6">
    <location>
        <begin position="524"/>
        <end position="549"/>
    </location>
</feature>
<feature type="binding site" evidence="5">
    <location>
        <begin position="1202"/>
        <end position="1209"/>
    </location>
    <ligand>
        <name>ATP</name>
        <dbReference type="ChEBI" id="CHEBI:30616"/>
    </ligand>
</feature>
<reference evidence="8" key="1">
    <citation type="submission" date="2023-08" db="EMBL/GenBank/DDBJ databases">
        <authorList>
            <person name="Audoor S."/>
            <person name="Bilcke G."/>
        </authorList>
    </citation>
    <scope>NUCLEOTIDE SEQUENCE</scope>
</reference>
<proteinExistence type="predicted"/>
<dbReference type="GO" id="GO:0005524">
    <property type="term" value="F:ATP binding"/>
    <property type="evidence" value="ECO:0007669"/>
    <property type="project" value="UniProtKB-UniRule"/>
</dbReference>
<feature type="compositionally biased region" description="Acidic residues" evidence="6">
    <location>
        <begin position="3198"/>
        <end position="3208"/>
    </location>
</feature>
<organism evidence="8 9">
    <name type="scientific">Cylindrotheca closterium</name>
    <dbReference type="NCBI Taxonomy" id="2856"/>
    <lineage>
        <taxon>Eukaryota</taxon>
        <taxon>Sar</taxon>
        <taxon>Stramenopiles</taxon>
        <taxon>Ochrophyta</taxon>
        <taxon>Bacillariophyta</taxon>
        <taxon>Bacillariophyceae</taxon>
        <taxon>Bacillariophycidae</taxon>
        <taxon>Bacillariales</taxon>
        <taxon>Bacillariaceae</taxon>
        <taxon>Cylindrotheca</taxon>
    </lineage>
</organism>
<evidence type="ECO:0000313" key="8">
    <source>
        <dbReference type="EMBL" id="CAJ1968924.1"/>
    </source>
</evidence>
<dbReference type="PANTHER" id="PTHR21529:SF4">
    <property type="entry name" value="TPR AND ANKYRIN REPEAT-CONTAINING PROTEIN 1"/>
    <property type="match status" value="1"/>
</dbReference>
<dbReference type="InterPro" id="IPR039904">
    <property type="entry name" value="TRANK1"/>
</dbReference>
<evidence type="ECO:0000256" key="2">
    <source>
        <dbReference type="ARBA" id="ARBA00022801"/>
    </source>
</evidence>
<evidence type="ECO:0000256" key="6">
    <source>
        <dbReference type="SAM" id="MobiDB-lite"/>
    </source>
</evidence>
<evidence type="ECO:0000256" key="5">
    <source>
        <dbReference type="PROSITE-ProRule" id="PRU00560"/>
    </source>
</evidence>
<dbReference type="GO" id="GO:0004386">
    <property type="term" value="F:helicase activity"/>
    <property type="evidence" value="ECO:0007669"/>
    <property type="project" value="UniProtKB-UniRule"/>
</dbReference>
<dbReference type="GO" id="GO:0016787">
    <property type="term" value="F:hydrolase activity"/>
    <property type="evidence" value="ECO:0007669"/>
    <property type="project" value="UniProtKB-UniRule"/>
</dbReference>
<dbReference type="InterPro" id="IPR014016">
    <property type="entry name" value="UvrD-like_ATP-bd"/>
</dbReference>
<feature type="domain" description="UvrD-like helicase ATP-binding" evidence="7">
    <location>
        <begin position="1181"/>
        <end position="1552"/>
    </location>
</feature>
<gene>
    <name evidence="8" type="ORF">CYCCA115_LOCUS23463</name>
</gene>
<accession>A0AAD2JPT2</accession>
<feature type="compositionally biased region" description="Basic residues" evidence="6">
    <location>
        <begin position="448"/>
        <end position="462"/>
    </location>
</feature>
<evidence type="ECO:0000256" key="1">
    <source>
        <dbReference type="ARBA" id="ARBA00022741"/>
    </source>
</evidence>
<feature type="compositionally biased region" description="Basic and acidic residues" evidence="6">
    <location>
        <begin position="3187"/>
        <end position="3197"/>
    </location>
</feature>
<keyword evidence="9" id="KW-1185">Reference proteome</keyword>
<feature type="region of interest" description="Disordered" evidence="6">
    <location>
        <begin position="3182"/>
        <end position="3208"/>
    </location>
</feature>
<keyword evidence="3 5" id="KW-0347">Helicase</keyword>
<feature type="region of interest" description="Disordered" evidence="6">
    <location>
        <begin position="1"/>
        <end position="23"/>
    </location>
</feature>
<dbReference type="Gene3D" id="3.40.50.300">
    <property type="entry name" value="P-loop containing nucleotide triphosphate hydrolases"/>
    <property type="match status" value="2"/>
</dbReference>
<comment type="caution">
    <text evidence="8">The sequence shown here is derived from an EMBL/GenBank/DDBJ whole genome shotgun (WGS) entry which is preliminary data.</text>
</comment>
<feature type="compositionally biased region" description="Polar residues" evidence="6">
    <location>
        <begin position="466"/>
        <end position="476"/>
    </location>
</feature>
<evidence type="ECO:0000259" key="7">
    <source>
        <dbReference type="PROSITE" id="PS51198"/>
    </source>
</evidence>
<keyword evidence="1 5" id="KW-0547">Nucleotide-binding</keyword>
<dbReference type="Pfam" id="PF00580">
    <property type="entry name" value="UvrD-helicase"/>
    <property type="match status" value="1"/>
</dbReference>
<dbReference type="EMBL" id="CAKOGP040002413">
    <property type="protein sequence ID" value="CAJ1968924.1"/>
    <property type="molecule type" value="Genomic_DNA"/>
</dbReference>
<dbReference type="PROSITE" id="PS51198">
    <property type="entry name" value="UVRD_HELICASE_ATP_BIND"/>
    <property type="match status" value="1"/>
</dbReference>
<evidence type="ECO:0000256" key="4">
    <source>
        <dbReference type="ARBA" id="ARBA00022840"/>
    </source>
</evidence>
<dbReference type="PANTHER" id="PTHR21529">
    <property type="entry name" value="MAMMARY TURMOR VIRUS RECEPTOR HOMOLOG 1, 2 MTVR1, 2"/>
    <property type="match status" value="1"/>
</dbReference>
<feature type="compositionally biased region" description="Basic and acidic residues" evidence="6">
    <location>
        <begin position="527"/>
        <end position="549"/>
    </location>
</feature>
<dbReference type="SUPFAM" id="SSF52540">
    <property type="entry name" value="P-loop containing nucleoside triphosphate hydrolases"/>
    <property type="match status" value="1"/>
</dbReference>
<feature type="region of interest" description="Disordered" evidence="6">
    <location>
        <begin position="439"/>
        <end position="476"/>
    </location>
</feature>
<evidence type="ECO:0000313" key="9">
    <source>
        <dbReference type="Proteomes" id="UP001295423"/>
    </source>
</evidence>
<keyword evidence="2 5" id="KW-0378">Hydrolase</keyword>
<sequence>MTSRRDVSGGGNHNMGQRRSGQTGFVNIGLEQRLFSLWEKSMPWYLQPMVLHSHPSHADVSSYEQLADFVGVYLPEPPQPGEEYESPFPAYIRNKHMTHLMFVEYRGFSRNEKDYRRNQGDWLNEAEYFEDHDVVRSPYQQCLVMNQDFSLLVRSENGYEGTLVRTKRKPPKPVPMLSKSFSTEKNSTTQYHASMEDMYDEWKLIDDETSRILGRKQIALTPLKLFLEPKTFPTDTLSEYALLSSPALALRRSDEFIENQNEGSAPEGWLQTLEGVYCLVKGFVYNTRGSRLIGWRRMEGLTNLGLSSNRPTSNTDRDLCLYFDDVSKQFAVRPFDIGCGELHLFELCPPELASTKLPSREHFDPSDQSKNIASLWTAHLCGEGHFSIPFELAPVDYFLKRGSEQKFNTNKEKIAGRETGCDTSLTTDLNELTGETIKGSVEESSGSAKKKRKRKKKRKKKKTMAESLSATDTDVQPSIEQLSVEVESEAALEQPTLDLKTDDVIPVKVDPHPSAALIGNSSAISAEEAKEPKTQTDELHPSNHYDNHVRLSSNDRAIDNGYSAEHGCNELDFSKSIIQHDETPMDLTSTLQRLCEWLDEELSRSPYELNKCELGDLVGFEEEPSIATISNFLFQTTPHDSGDLYWLRISETTTSSIFCRLLSSSDIEASRVAEWIQATAGDLLLKCVDNCRTKDVFALLNCDEATDWFREEANSVLRDLLQKDRLTDIIDLMSNHKAVPFIETNLLCQILGTLPTRRGGSELGNSFAKAIWKVRLESTDDKKIVTECMSNKLSKDAARRVMHALKKGMQHLKRQLKAEKQKAETIDPAISDENTPTELAPAASAVRENDTQSAQESIKHFQLLIDDSIKSHAERLRNLKSTVTNGTRIQPDQQEIDDTGTLVEAEDQAHSVSSVPPPALSPTEIAAAMARCATLDQKEAEEIVNRVEMSLDLSNWSTTSEWVVEITEQAHKWFRKRSKKQYGLCERVVRRMQLLSTGRWPYVLCKPVRTSKSVSINLYESKIDSGSRILWEVAVSFSPRRSREGEYFGEQVIRVWDIVVNHDALTTAIDQAVERAVDRIEKSHIRGEKCQVFTELDGYGGSVENNGEKGSQCITQRIPKVFQMKQGVKGLDVPTKAVYYAPANDDEKQYNLLKFYEMNAEAVGLLLDGDVDNADLPFTPGPQEHEIIHFNPNPKRSLLLQGRSGTGKTTCLVFRMWAEGISLAGSNDDDMPPRQLFLTKNDVLRREVERSFKCMGLAWRKRHRSTHQAAPMRFPDDENSNSITFPLFLTSSEWLDILDGELSGERFFSSKELETRISARLKDDTAQRGLEEFFDNTNRDTSGERDSKSGARKEMTFSRFCTLWSKINSKTKSKMAPDQVWLEIKSHIKGSVAALHLEDAFSSSHIRFLSRDEYLSLPRKQSRLDQPSRQEVFDLYERYEKMKKGKYYDEMDIVYHLAHRIPPRQELKQLPTCPIPVDAVYVDEVQDFTQSELLLLARLCNDSNSLMLAGDTAQSITAGVWFRFADVRQLFYGQFGGDEPRLQKLTHNYRSHSGILHLAAAVVELLYHFFQESLDRLPPDFGLFPGPKPVAMVVSSVEDLVLMLDGSKRETSRIEFGAHQVVLVRNEEAKQHLPEEFGVDKDWVMTVQESKGLEFDDVLVLNFFQDSPAGDSWRVISNYGLEQAKSYYDECESGSQTFQWEDISATQQTRPLAFDSEQHKTLETELKILYTAITRARVNVFIAEMDSSLCQPMFNYFRRRKLVEFVYNDDGQGLSSLPVFGQIDTVDEWKARGQYYLNSAGGHNENIAALRLAARCFEKAGETTKMERALAYAAFLRIERQETEGPKKKKRGTEKRLERYRIALNLLETGDTEFLVKAGLCLVRTGSSEFGRVAKMLDTHSSIRYATRVLSDHTPNKRPSADERRNFSYASQLYFSCISGKDRSVDERSQLMVDCFRCCVSSWEENDLERALSLLDSNSRLSSNVILDLASVWSGTETEYPSPISYWISDIGKNSGASRRLQESMTKTARIACRQCHIQNNRDGLSRALSVISTRKERIQLLSSLETNAESFLLKCKWSSEHPAFCTDAGPGTFEKQDKLVDVTDLLLNELLGDDDFDGAAKLLSQRGQLLRAADCIGSKRDVGSKNMAISFKILHIELIQGCPSSGDKDVDLVSQQLSAIVKEYEGTGSGLLAETKLGLLLAQARHTNKVNDWETLVKAADGAFILWKLDIWFSLLEVAAESPIVRKLDSYLTIDSLLKMGKEIQDIISHLRDGTSTDGSAVAAIHSFFRLEVSPLDPDLVLTAVVTNWRLRTAMKKTGIKLSPSALASKALMVPVNAKQINHMLALYCCHLSIDVLNRVQEQIKPTIVQRISGAISIAEPSDLLQFRLYCFEEMKTIANLGLALEKQKSSLWGSKLYEIEAGRNSALSDFWNFINSYVGTPVHYSEDASKVGREGCITIKGKPILDCLRNFALSFWYDLPQKQRKTSFEEVLKLWRALDICLQASDRSVELFGKKLNSAEHLQDAQRDYEKNNMHHFIKSKTKIKAKKVTAVKTIFRMWKWALESAKTNLFNSITLVERLIKETSERKTLKTLPMQYQISLLETNCVALLAMISYRYSESGSKKIWLALPEKRYIEMYLVGDSGTGNAFGRGFGIRLLDTIHSIEKKDVTFTFFNRFLLHFEILADTIRDLLSSEKEDIECLVRCITLGFCILYNAIMLAHGGKSMGRSDIENDLNTLPRIPTSANILRLALKLREVLSVLQKTPNQWDISDAKQVLHESSTALELFKLVHRVFEASTRDRLVLFGIERDATNGSCAMIRNETSAFTLIANTIGAFEATVIERASAEATGDMLLALLSNDPFPTKDLLSKNYRNHHTGETDEVLIASSYGERQEAARKIQRLLCNRHYKTADANYANKCIDYFRKWKMAMVIQQQIRLFLARKKETSAKSEIIPEPSGAATTGTRHPLASIPNRWADMGFVRDQQLKWQSSLHSRSPFFFDDAECVYCGLTFCPEIAESRRQWCQINFPEMSYKSSSQTYNQQFFQEQILFSRGVGARHLKLDRHEANQNLVHHTLDQLILICARVDIGGNMLQQAIDACESESRRGGTFVSWYLSRKEEFYNKYSTMMSMLQQMQQLCIQGNIQQLCNSIDYFKTESFVPQSFLTEKRNEEKQIMLEADEIDSESIHDGGQNHEEEGDSEEEDYDFEMFLNKGGKKKTF</sequence>